<gene>
    <name evidence="1" type="ORF">TvY486_0021520</name>
</gene>
<evidence type="ECO:0000313" key="2">
    <source>
        <dbReference type="Proteomes" id="UP000009027"/>
    </source>
</evidence>
<name>F9WPH4_TRYVY</name>
<accession>F9WPH4</accession>
<dbReference type="AlphaFoldDB" id="F9WPH4"/>
<proteinExistence type="predicted"/>
<dbReference type="EMBL" id="CAEX01003428">
    <property type="protein sequence ID" value="CCD19451.1"/>
    <property type="molecule type" value="Genomic_DNA"/>
</dbReference>
<organism evidence="1 2">
    <name type="scientific">Trypanosoma vivax (strain Y486)</name>
    <dbReference type="NCBI Taxonomy" id="1055687"/>
    <lineage>
        <taxon>Eukaryota</taxon>
        <taxon>Discoba</taxon>
        <taxon>Euglenozoa</taxon>
        <taxon>Kinetoplastea</taxon>
        <taxon>Metakinetoplastina</taxon>
        <taxon>Trypanosomatida</taxon>
        <taxon>Trypanosomatidae</taxon>
        <taxon>Trypanosoma</taxon>
        <taxon>Duttonella</taxon>
    </lineage>
</organism>
<keyword evidence="2" id="KW-1185">Reference proteome</keyword>
<protein>
    <submittedName>
        <fullName evidence="1">Uncharacterized protein</fullName>
    </submittedName>
</protein>
<feature type="non-terminal residue" evidence="1">
    <location>
        <position position="1"/>
    </location>
</feature>
<reference evidence="1 2" key="1">
    <citation type="journal article" date="2012" name="Proc. Natl. Acad. Sci. U.S.A.">
        <title>Antigenic diversity is generated by distinct evolutionary mechanisms in African trypanosome species.</title>
        <authorList>
            <person name="Jackson A.P."/>
            <person name="Berry A."/>
            <person name="Aslett M."/>
            <person name="Allison H.C."/>
            <person name="Burton P."/>
            <person name="Vavrova-Anderson J."/>
            <person name="Brown R."/>
            <person name="Browne H."/>
            <person name="Corton N."/>
            <person name="Hauser H."/>
            <person name="Gamble J."/>
            <person name="Gilderthorp R."/>
            <person name="Marcello L."/>
            <person name="McQuillan J."/>
            <person name="Otto T.D."/>
            <person name="Quail M.A."/>
            <person name="Sanders M.J."/>
            <person name="van Tonder A."/>
            <person name="Ginger M.L."/>
            <person name="Field M.C."/>
            <person name="Barry J.D."/>
            <person name="Hertz-Fowler C."/>
            <person name="Berriman M."/>
        </authorList>
    </citation>
    <scope>NUCLEOTIDE SEQUENCE</scope>
    <source>
        <strain evidence="1 2">Y486</strain>
    </source>
</reference>
<dbReference type="Proteomes" id="UP000009027">
    <property type="component" value="Unassembled WGS sequence"/>
</dbReference>
<evidence type="ECO:0000313" key="1">
    <source>
        <dbReference type="EMBL" id="CCD19451.1"/>
    </source>
</evidence>
<sequence>QGLRYHRLVGEAASVRLRVPPVHVRLDALTAPKPFELRVAVRHRAPHHRRHEPLVNVRPRPCLRHRVLCLRRGLLHSCFHRPHLRHRHRLRCRFLILGTRRRVMRQARGLVTVGCRCVHLRTRLRLRCRFLILGTRRRVMRQARGLVTVGCRCVHLRTRLRLRCRFLILGTRRRVMRQARGLITVVCLRQVFAHKAKKLNHRRLPVLLVHVAPRCIRCATGSLSLAAKRSSATLVSGHFRRHCLCERVARPLLCVLEVLLRTRTFRRTLLVRVVEAHAALHTIHVSVLITTTPINEQDHRLGFRPIRHHSVHHPVVHVPRAVLARARHEGRHVRAARCCHHTRDAKRRRPILVWQYQFHWDLVHANRVITPHANLDRHRLAEEGIL</sequence>